<feature type="domain" description="HTH merR-type" evidence="1">
    <location>
        <begin position="14"/>
        <end position="83"/>
    </location>
</feature>
<dbReference type="InterPro" id="IPR000551">
    <property type="entry name" value="MerR-type_HTH_dom"/>
</dbReference>
<dbReference type="InterPro" id="IPR036388">
    <property type="entry name" value="WH-like_DNA-bd_sf"/>
</dbReference>
<evidence type="ECO:0000259" key="1">
    <source>
        <dbReference type="Pfam" id="PF13411"/>
    </source>
</evidence>
<evidence type="ECO:0000313" key="3">
    <source>
        <dbReference type="Proteomes" id="UP000522081"/>
    </source>
</evidence>
<dbReference type="SUPFAM" id="SSF46955">
    <property type="entry name" value="Putative DNA-binding domain"/>
    <property type="match status" value="1"/>
</dbReference>
<dbReference type="GO" id="GO:0006355">
    <property type="term" value="P:regulation of DNA-templated transcription"/>
    <property type="evidence" value="ECO:0007669"/>
    <property type="project" value="InterPro"/>
</dbReference>
<keyword evidence="3" id="KW-1185">Reference proteome</keyword>
<comment type="caution">
    <text evidence="2">The sequence shown here is derived from an EMBL/GenBank/DDBJ whole genome shotgun (WGS) entry which is preliminary data.</text>
</comment>
<name>A0A7Y9XX02_9SPHN</name>
<dbReference type="Pfam" id="PF13411">
    <property type="entry name" value="MerR_1"/>
    <property type="match status" value="1"/>
</dbReference>
<dbReference type="Pfam" id="PF04255">
    <property type="entry name" value="DUF433"/>
    <property type="match status" value="1"/>
</dbReference>
<organism evidence="2 3">
    <name type="scientific">Novosphingobium marinum</name>
    <dbReference type="NCBI Taxonomy" id="1514948"/>
    <lineage>
        <taxon>Bacteria</taxon>
        <taxon>Pseudomonadati</taxon>
        <taxon>Pseudomonadota</taxon>
        <taxon>Alphaproteobacteria</taxon>
        <taxon>Sphingomonadales</taxon>
        <taxon>Sphingomonadaceae</taxon>
        <taxon>Novosphingobium</taxon>
    </lineage>
</organism>
<dbReference type="Proteomes" id="UP000522081">
    <property type="component" value="Unassembled WGS sequence"/>
</dbReference>
<dbReference type="GO" id="GO:0003677">
    <property type="term" value="F:DNA binding"/>
    <property type="evidence" value="ECO:0007669"/>
    <property type="project" value="InterPro"/>
</dbReference>
<dbReference type="EMBL" id="JACBZF010000004">
    <property type="protein sequence ID" value="NYH96102.1"/>
    <property type="molecule type" value="Genomic_DNA"/>
</dbReference>
<reference evidence="2 3" key="1">
    <citation type="submission" date="2020-07" db="EMBL/GenBank/DDBJ databases">
        <title>Genomic Encyclopedia of Type Strains, Phase IV (KMG-IV): sequencing the most valuable type-strain genomes for metagenomic binning, comparative biology and taxonomic classification.</title>
        <authorList>
            <person name="Goeker M."/>
        </authorList>
    </citation>
    <scope>NUCLEOTIDE SEQUENCE [LARGE SCALE GENOMIC DNA]</scope>
    <source>
        <strain evidence="2 3">DSM 29043</strain>
    </source>
</reference>
<accession>A0A7Y9XX02</accession>
<gene>
    <name evidence="2" type="ORF">FHS75_002434</name>
</gene>
<evidence type="ECO:0000313" key="2">
    <source>
        <dbReference type="EMBL" id="NYH96102.1"/>
    </source>
</evidence>
<dbReference type="Gene3D" id="1.10.1660.10">
    <property type="match status" value="1"/>
</dbReference>
<sequence>MLDIDNVIAAFSEDQASKLTSLSIGRLRYWAKTGFFAPSFIANAPGPYGKFYSFKDIVALRTLEMLRVRNGVPLQHLRKVAERLSHLRDDLWTQTKLRVWDRKVVFDEPETGRAREVVSGQYVEEYELVEIIAETGDEIRAMKSRDRGDFGKVVVEKGVHRGAPIISGTRIPVISIQRLHEDGFSIEAIIDEYPRLTAKDVRAALKHKLEKAA</sequence>
<dbReference type="InterPro" id="IPR009057">
    <property type="entry name" value="Homeodomain-like_sf"/>
</dbReference>
<proteinExistence type="predicted"/>
<dbReference type="Gene3D" id="1.10.10.10">
    <property type="entry name" value="Winged helix-like DNA-binding domain superfamily/Winged helix DNA-binding domain"/>
    <property type="match status" value="1"/>
</dbReference>
<dbReference type="RefSeq" id="WP_179407949.1">
    <property type="nucleotide sequence ID" value="NZ_BMGF01000004.1"/>
</dbReference>
<dbReference type="InterPro" id="IPR009061">
    <property type="entry name" value="DNA-bd_dom_put_sf"/>
</dbReference>
<protein>
    <submittedName>
        <fullName evidence="2">Uncharacterized protein (DUF433 family)</fullName>
    </submittedName>
</protein>
<dbReference type="SUPFAM" id="SSF46689">
    <property type="entry name" value="Homeodomain-like"/>
    <property type="match status" value="1"/>
</dbReference>
<dbReference type="InterPro" id="IPR007367">
    <property type="entry name" value="DUF433"/>
</dbReference>
<dbReference type="AlphaFoldDB" id="A0A7Y9XX02"/>